<sequence>MQEITEIAELKEIQLGILRKVDELCKAHHLKYFMSDGTLLGAVRHKGYIPWDDDLDIWMPRKDYEKLEQIMNQEDSCYKVVNHKNTKGYIYAFGKAVDTRTILKENIEVNCPMGIYVDIFPYDGLPGEKKEDYIKHVRKCLYLEKQRYRGFQSFKGVKGNHTTGNTKRFVFWAVRRLIGGKNFIRMVDRLSQKYPVEGAKYVGCLVGGYKEKDMMPAEIFSEAVELEFEGEHFRAPKGYDTYLTIEYGDYMTLPPVEQRVTHHDFKAWWKTK</sequence>
<comment type="caution">
    <text evidence="2">The sequence shown here is derived from an EMBL/GenBank/DDBJ whole genome shotgun (WGS) entry which is preliminary data.</text>
</comment>
<feature type="domain" description="LicD/FKTN/FKRP nucleotidyltransferase" evidence="1">
    <location>
        <begin position="25"/>
        <end position="248"/>
    </location>
</feature>
<proteinExistence type="predicted"/>
<dbReference type="PANTHER" id="PTHR43404">
    <property type="entry name" value="LIPOPOLYSACCHARIDE CHOLINEPHOSPHOTRANSFERASE LICD"/>
    <property type="match status" value="1"/>
</dbReference>
<protein>
    <submittedName>
        <fullName evidence="2">LicD family protein</fullName>
    </submittedName>
</protein>
<evidence type="ECO:0000259" key="1">
    <source>
        <dbReference type="Pfam" id="PF04991"/>
    </source>
</evidence>
<dbReference type="InterPro" id="IPR052942">
    <property type="entry name" value="LPS_cholinephosphotransferase"/>
</dbReference>
<dbReference type="InterPro" id="IPR007074">
    <property type="entry name" value="LicD/FKTN/FKRP_NTP_transf"/>
</dbReference>
<keyword evidence="3" id="KW-1185">Reference proteome</keyword>
<dbReference type="Proteomes" id="UP000661649">
    <property type="component" value="Unassembled WGS sequence"/>
</dbReference>
<evidence type="ECO:0000313" key="3">
    <source>
        <dbReference type="Proteomes" id="UP000661649"/>
    </source>
</evidence>
<evidence type="ECO:0000313" key="2">
    <source>
        <dbReference type="EMBL" id="MBC8627668.1"/>
    </source>
</evidence>
<dbReference type="Pfam" id="PF04991">
    <property type="entry name" value="LicD"/>
    <property type="match status" value="1"/>
</dbReference>
<dbReference type="RefSeq" id="WP_187558213.1">
    <property type="nucleotide sequence ID" value="NZ_JACRTP010000001.1"/>
</dbReference>
<gene>
    <name evidence="2" type="ORF">H8712_03360</name>
</gene>
<reference evidence="2 3" key="1">
    <citation type="submission" date="2020-08" db="EMBL/GenBank/DDBJ databases">
        <title>Genome public.</title>
        <authorList>
            <person name="Liu C."/>
            <person name="Sun Q."/>
        </authorList>
    </citation>
    <scope>NUCLEOTIDE SEQUENCE [LARGE SCALE GENOMIC DNA]</scope>
    <source>
        <strain evidence="2 3">3_YM_SP_D4_24.mj</strain>
    </source>
</reference>
<organism evidence="2 3">
    <name type="scientific">Blautia stercoris</name>
    <dbReference type="NCBI Taxonomy" id="871664"/>
    <lineage>
        <taxon>Bacteria</taxon>
        <taxon>Bacillati</taxon>
        <taxon>Bacillota</taxon>
        <taxon>Clostridia</taxon>
        <taxon>Lachnospirales</taxon>
        <taxon>Lachnospiraceae</taxon>
        <taxon>Blautia</taxon>
    </lineage>
</organism>
<accession>A0ABR7P8D1</accession>
<dbReference type="EMBL" id="JACRTP010000001">
    <property type="protein sequence ID" value="MBC8627668.1"/>
    <property type="molecule type" value="Genomic_DNA"/>
</dbReference>
<dbReference type="PANTHER" id="PTHR43404:SF2">
    <property type="entry name" value="LIPOPOLYSACCHARIDE CHOLINEPHOSPHOTRANSFERASE LICD"/>
    <property type="match status" value="1"/>
</dbReference>
<name>A0ABR7P8D1_9FIRM</name>